<dbReference type="Proteomes" id="UP000085678">
    <property type="component" value="Unplaced"/>
</dbReference>
<dbReference type="GeneID" id="106155857"/>
<keyword evidence="2" id="KW-1185">Reference proteome</keyword>
<accession>A0A1S3HJM5</accession>
<organism evidence="2 3">
    <name type="scientific">Lingula anatina</name>
    <name type="common">Brachiopod</name>
    <name type="synonym">Lingula unguis</name>
    <dbReference type="NCBI Taxonomy" id="7574"/>
    <lineage>
        <taxon>Eukaryota</taxon>
        <taxon>Metazoa</taxon>
        <taxon>Spiralia</taxon>
        <taxon>Lophotrochozoa</taxon>
        <taxon>Brachiopoda</taxon>
        <taxon>Linguliformea</taxon>
        <taxon>Lingulata</taxon>
        <taxon>Lingulida</taxon>
        <taxon>Linguloidea</taxon>
        <taxon>Lingulidae</taxon>
        <taxon>Lingula</taxon>
    </lineage>
</organism>
<dbReference type="RefSeq" id="XP_013386330.1">
    <property type="nucleotide sequence ID" value="XM_013530876.1"/>
</dbReference>
<evidence type="ECO:0000256" key="1">
    <source>
        <dbReference type="SAM" id="MobiDB-lite"/>
    </source>
</evidence>
<gene>
    <name evidence="3" type="primary">LOC106155857</name>
</gene>
<proteinExistence type="predicted"/>
<feature type="compositionally biased region" description="Basic and acidic residues" evidence="1">
    <location>
        <begin position="91"/>
        <end position="107"/>
    </location>
</feature>
<dbReference type="InParanoid" id="A0A1S3HJM5"/>
<name>A0A1S3HJM5_LINAN</name>
<sequence length="121" mass="14445">MSHNGSESCSSSSVGLPPLHLSNHYVHQKHSEEWVLPRHWKMDLREPYQNWKYDVCCQVANMEQQLAASLRQYGNPDIYDTRGNSNTPWNHQREREMEEKFRKNQLDKHRGINFGGRPYRY</sequence>
<evidence type="ECO:0000313" key="3">
    <source>
        <dbReference type="RefSeq" id="XP_013386330.1"/>
    </source>
</evidence>
<dbReference type="AlphaFoldDB" id="A0A1S3HJM5"/>
<reference evidence="3" key="1">
    <citation type="submission" date="2025-08" db="UniProtKB">
        <authorList>
            <consortium name="RefSeq"/>
        </authorList>
    </citation>
    <scope>IDENTIFICATION</scope>
    <source>
        <tissue evidence="3">Gonads</tissue>
    </source>
</reference>
<feature type="region of interest" description="Disordered" evidence="1">
    <location>
        <begin position="76"/>
        <end position="107"/>
    </location>
</feature>
<dbReference type="KEGG" id="lak:106155857"/>
<evidence type="ECO:0000313" key="2">
    <source>
        <dbReference type="Proteomes" id="UP000085678"/>
    </source>
</evidence>
<protein>
    <submittedName>
        <fullName evidence="3">Uncharacterized protein LOC106155857</fullName>
    </submittedName>
</protein>